<name>A0A1L4CXS7_9BACT</name>
<organism evidence="3 4">
    <name type="scientific">Silvanigrella aquatica</name>
    <dbReference type="NCBI Taxonomy" id="1915309"/>
    <lineage>
        <taxon>Bacteria</taxon>
        <taxon>Pseudomonadati</taxon>
        <taxon>Bdellovibrionota</taxon>
        <taxon>Oligoflexia</taxon>
        <taxon>Silvanigrellales</taxon>
        <taxon>Silvanigrellaceae</taxon>
        <taxon>Silvanigrella</taxon>
    </lineage>
</organism>
<dbReference type="Gene3D" id="1.25.40.10">
    <property type="entry name" value="Tetratricopeptide repeat domain"/>
    <property type="match status" value="1"/>
</dbReference>
<sequence>MIRLLRNSSLDQDASKSTLINPKRSSENTLFEETSYRAIRTAQRRKWTLISLIASVILFGIGILIYNQFVTSKNQRLAKEYSAIEEIYNQENLEFQKKYTEAKGNLPANVKADNAKSMEQFAQFAKTYASEPMGWLAGIRAGNYYITHDLNLKAKEILEPIVQTASNQPLIQVRVRTALAGIYAAEKDDQKALLELKIVEEIPQNPFPDQARFLRAQILYYSGNKAEALKILNQIISNPDSSNSANPLNQNAGSQIKQQAKIWLNYLES</sequence>
<dbReference type="KEGG" id="saqi:AXG55_01935"/>
<dbReference type="RefSeq" id="WP_233231304.1">
    <property type="nucleotide sequence ID" value="NZ_CP017834.1"/>
</dbReference>
<dbReference type="InterPro" id="IPR011990">
    <property type="entry name" value="TPR-like_helical_dom_sf"/>
</dbReference>
<keyword evidence="1" id="KW-0812">Transmembrane</keyword>
<evidence type="ECO:0000313" key="4">
    <source>
        <dbReference type="Proteomes" id="UP000184731"/>
    </source>
</evidence>
<keyword evidence="1" id="KW-1133">Transmembrane helix</keyword>
<accession>A0A1L4CXS7</accession>
<feature type="domain" description="Ancillary SecYEG translocon subunit/Cell division coordinator CpoB TPR" evidence="2">
    <location>
        <begin position="51"/>
        <end position="230"/>
    </location>
</feature>
<dbReference type="SUPFAM" id="SSF48452">
    <property type="entry name" value="TPR-like"/>
    <property type="match status" value="1"/>
</dbReference>
<evidence type="ECO:0000313" key="3">
    <source>
        <dbReference type="EMBL" id="APJ02748.1"/>
    </source>
</evidence>
<dbReference type="Pfam" id="PF09976">
    <property type="entry name" value="TPR_21"/>
    <property type="match status" value="1"/>
</dbReference>
<keyword evidence="1" id="KW-0472">Membrane</keyword>
<keyword evidence="4" id="KW-1185">Reference proteome</keyword>
<reference evidence="3 4" key="1">
    <citation type="submission" date="2016-10" db="EMBL/GenBank/DDBJ databases">
        <title>Silvanigrella aquatica sp. nov., isolated from a freshwater lake located in the Black Forest, Germany, description of Silvanigrellaceae fam. nov., Silvanigrellales ord. nov., reclassification of the order Bdellovibrionales in the class Oligoflexia, reclassification of the families Bacteriovoracaceae and Halobacteriovoraceae in the new order Bacteriovoracales ord. nov., and reclassification of the family Pseudobacteriovoracaceae in the order Oligoflexiales.</title>
        <authorList>
            <person name="Hahn M.W."/>
            <person name="Schmidt J."/>
            <person name="Koll U."/>
            <person name="Rohde M."/>
            <person name="Verbag S."/>
            <person name="Pitt A."/>
            <person name="Nakai R."/>
            <person name="Naganuma T."/>
            <person name="Lang E."/>
        </authorList>
    </citation>
    <scope>NUCLEOTIDE SEQUENCE [LARGE SCALE GENOMIC DNA]</scope>
    <source>
        <strain evidence="3 4">MWH-Nonnen-W8red</strain>
    </source>
</reference>
<dbReference type="STRING" id="1915309.AXG55_01935"/>
<dbReference type="AlphaFoldDB" id="A0A1L4CXS7"/>
<evidence type="ECO:0000256" key="1">
    <source>
        <dbReference type="SAM" id="Phobius"/>
    </source>
</evidence>
<protein>
    <recommendedName>
        <fullName evidence="2">Ancillary SecYEG translocon subunit/Cell division coordinator CpoB TPR domain-containing protein</fullName>
    </recommendedName>
</protein>
<dbReference type="EMBL" id="CP017834">
    <property type="protein sequence ID" value="APJ02748.1"/>
    <property type="molecule type" value="Genomic_DNA"/>
</dbReference>
<proteinExistence type="predicted"/>
<feature type="transmembrane region" description="Helical" evidence="1">
    <location>
        <begin position="47"/>
        <end position="66"/>
    </location>
</feature>
<evidence type="ECO:0000259" key="2">
    <source>
        <dbReference type="Pfam" id="PF09976"/>
    </source>
</evidence>
<dbReference type="Proteomes" id="UP000184731">
    <property type="component" value="Chromosome"/>
</dbReference>
<gene>
    <name evidence="3" type="ORF">AXG55_01935</name>
</gene>
<dbReference type="InterPro" id="IPR018704">
    <property type="entry name" value="SecYEG/CpoB_TPR"/>
</dbReference>